<proteinExistence type="predicted"/>
<feature type="region of interest" description="Disordered" evidence="1">
    <location>
        <begin position="1"/>
        <end position="24"/>
    </location>
</feature>
<dbReference type="CDD" id="cd00090">
    <property type="entry name" value="HTH_ARSR"/>
    <property type="match status" value="1"/>
</dbReference>
<accession>A0ABU4HR68</accession>
<dbReference type="InterPro" id="IPR036388">
    <property type="entry name" value="WH-like_DNA-bd_sf"/>
</dbReference>
<organism evidence="2 3">
    <name type="scientific">Conexibacter stalactiti</name>
    <dbReference type="NCBI Taxonomy" id="1940611"/>
    <lineage>
        <taxon>Bacteria</taxon>
        <taxon>Bacillati</taxon>
        <taxon>Actinomycetota</taxon>
        <taxon>Thermoleophilia</taxon>
        <taxon>Solirubrobacterales</taxon>
        <taxon>Conexibacteraceae</taxon>
        <taxon>Conexibacter</taxon>
    </lineage>
</organism>
<reference evidence="3" key="1">
    <citation type="submission" date="2023-07" db="EMBL/GenBank/DDBJ databases">
        <title>Conexibacter stalactiti sp. nov., isolated from stalactites in a lava cave and emended description of the genus Conexibacter.</title>
        <authorList>
            <person name="Lee S.D."/>
        </authorList>
    </citation>
    <scope>NUCLEOTIDE SEQUENCE [LARGE SCALE GENOMIC DNA]</scope>
    <source>
        <strain evidence="3">KCTC 39840</strain>
    </source>
</reference>
<gene>
    <name evidence="2" type="ORF">R7226_15645</name>
</gene>
<sequence length="429" mass="46837">MLDDGKDPFNAMTESEHSPPAADDLFTLASAPMPILIAALQRAIAAGESRRDLPARVVQLAEAVLAEAIRLVRLGTRQEIADAAVATTQLMITPAAKGLRESNPQAHSILTSASRALTAAASPASKGGELTVLRSWNGKARRVVRHVNEAEGHAVPRAELRRLLQVDESYLSHLLADLEASGLVERIREGRTVTVHLGRVALADHVQELLGASSDDGSGVDDDRRSRADDVRRVANGTLERLFGEDEWCVSATGFDDGPLQPLRQKLLGLRQYAEECEQTIMETVVEDGVAVCRIRVVGRLLDVGSRDEPFDVRLVCRIRVEGQDVVAAEWWSADDEWPAPRPRFAFDEPRSSSILGDERVEELTNLPDDMPSRYSVVAVTAIGRATSFGSYAPAFVNESPEAEITLRRYDVTTLRSLMHSGTPRRSLG</sequence>
<dbReference type="InterPro" id="IPR011991">
    <property type="entry name" value="ArsR-like_HTH"/>
</dbReference>
<protein>
    <recommendedName>
        <fullName evidence="4">HTH marR-type domain-containing protein</fullName>
    </recommendedName>
</protein>
<dbReference type="EMBL" id="JAWSTH010000040">
    <property type="protein sequence ID" value="MDW5595781.1"/>
    <property type="molecule type" value="Genomic_DNA"/>
</dbReference>
<dbReference type="SUPFAM" id="SSF46785">
    <property type="entry name" value="Winged helix' DNA-binding domain"/>
    <property type="match status" value="1"/>
</dbReference>
<keyword evidence="3" id="KW-1185">Reference proteome</keyword>
<name>A0ABU4HR68_9ACTN</name>
<dbReference type="InterPro" id="IPR036390">
    <property type="entry name" value="WH_DNA-bd_sf"/>
</dbReference>
<evidence type="ECO:0000313" key="3">
    <source>
        <dbReference type="Proteomes" id="UP001284601"/>
    </source>
</evidence>
<dbReference type="Proteomes" id="UP001284601">
    <property type="component" value="Unassembled WGS sequence"/>
</dbReference>
<evidence type="ECO:0008006" key="4">
    <source>
        <dbReference type="Google" id="ProtNLM"/>
    </source>
</evidence>
<comment type="caution">
    <text evidence="2">The sequence shown here is derived from an EMBL/GenBank/DDBJ whole genome shotgun (WGS) entry which is preliminary data.</text>
</comment>
<dbReference type="RefSeq" id="WP_318598119.1">
    <property type="nucleotide sequence ID" value="NZ_JAWSTH010000040.1"/>
</dbReference>
<evidence type="ECO:0000313" key="2">
    <source>
        <dbReference type="EMBL" id="MDW5595781.1"/>
    </source>
</evidence>
<evidence type="ECO:0000256" key="1">
    <source>
        <dbReference type="SAM" id="MobiDB-lite"/>
    </source>
</evidence>
<dbReference type="Gene3D" id="1.10.10.10">
    <property type="entry name" value="Winged helix-like DNA-binding domain superfamily/Winged helix DNA-binding domain"/>
    <property type="match status" value="1"/>
</dbReference>